<gene>
    <name evidence="2" type="ORF">SAMN05216212_1302</name>
</gene>
<protein>
    <submittedName>
        <fullName evidence="2">SpoIIAA-like</fullName>
    </submittedName>
</protein>
<dbReference type="Gene3D" id="3.40.50.10600">
    <property type="entry name" value="SpoIIaa-like domains"/>
    <property type="match status" value="1"/>
</dbReference>
<dbReference type="Proteomes" id="UP000199305">
    <property type="component" value="Unassembled WGS sequence"/>
</dbReference>
<sequence>MRHCLTAPGIGSGNRKNDKESKMTKVKRHGLSIGIERVGSEFFLYLQVTGKLTHDDYEIITPLLESALGAVAHPRVKALVDITDLEGWELRAAWDDLKLGLRHGKQFSRVAVLGDEKWQALATRVGNWFTAAELQYFESRGEALEWLAESEETSAVEDRAGA</sequence>
<evidence type="ECO:0000313" key="3">
    <source>
        <dbReference type="Proteomes" id="UP000199305"/>
    </source>
</evidence>
<dbReference type="InterPro" id="IPR038396">
    <property type="entry name" value="SpoIIAA-like_sf"/>
</dbReference>
<dbReference type="SUPFAM" id="SSF52091">
    <property type="entry name" value="SpoIIaa-like"/>
    <property type="match status" value="1"/>
</dbReference>
<dbReference type="InterPro" id="IPR021866">
    <property type="entry name" value="SpoIIAA-like"/>
</dbReference>
<evidence type="ECO:0000256" key="1">
    <source>
        <dbReference type="SAM" id="MobiDB-lite"/>
    </source>
</evidence>
<reference evidence="3" key="1">
    <citation type="submission" date="2016-10" db="EMBL/GenBank/DDBJ databases">
        <authorList>
            <person name="Varghese N."/>
            <person name="Submissions S."/>
        </authorList>
    </citation>
    <scope>NUCLEOTIDE SEQUENCE [LARGE SCALE GENOMIC DNA]</scope>
    <source>
        <strain evidence="3">CGMCC 1.10658</strain>
    </source>
</reference>
<name>A0A1G8Y1Q5_9GAMM</name>
<dbReference type="InterPro" id="IPR036513">
    <property type="entry name" value="STAS_dom_sf"/>
</dbReference>
<feature type="region of interest" description="Disordered" evidence="1">
    <location>
        <begin position="1"/>
        <end position="23"/>
    </location>
</feature>
<organism evidence="2 3">
    <name type="scientific">Microbulbifer yueqingensis</name>
    <dbReference type="NCBI Taxonomy" id="658219"/>
    <lineage>
        <taxon>Bacteria</taxon>
        <taxon>Pseudomonadati</taxon>
        <taxon>Pseudomonadota</taxon>
        <taxon>Gammaproteobacteria</taxon>
        <taxon>Cellvibrionales</taxon>
        <taxon>Microbulbiferaceae</taxon>
        <taxon>Microbulbifer</taxon>
    </lineage>
</organism>
<keyword evidence="3" id="KW-1185">Reference proteome</keyword>
<accession>A0A1G8Y1Q5</accession>
<dbReference type="Pfam" id="PF11964">
    <property type="entry name" value="SpoIIAA-like"/>
    <property type="match status" value="1"/>
</dbReference>
<dbReference type="EMBL" id="FNFH01000002">
    <property type="protein sequence ID" value="SDJ96035.1"/>
    <property type="molecule type" value="Genomic_DNA"/>
</dbReference>
<dbReference type="STRING" id="658219.SAMN05216212_1302"/>
<proteinExistence type="predicted"/>
<evidence type="ECO:0000313" key="2">
    <source>
        <dbReference type="EMBL" id="SDJ96035.1"/>
    </source>
</evidence>
<dbReference type="AlphaFoldDB" id="A0A1G8Y1Q5"/>